<reference evidence="3" key="2">
    <citation type="submission" date="2006-09" db="EMBL/GenBank/DDBJ databases">
        <title>The genome sequence of Plasmodium falciparum Dd2.</title>
        <authorList>
            <consortium name="The Broad Institute Genome Sequencing Platform"/>
            <person name="Birren B."/>
            <person name="Lander E."/>
            <person name="Galagan J."/>
            <person name="Nusbaum C."/>
            <person name="Devon K."/>
            <person name="Henn M."/>
            <person name="Jaffe D."/>
            <person name="Butler J."/>
            <person name="Alvarez P."/>
            <person name="Gnerre S."/>
            <person name="Grabherr M."/>
            <person name="Kleber M."/>
            <person name="Mauceli E."/>
            <person name="Brockman W."/>
            <person name="MacCallum I.A."/>
            <person name="Rounsley S."/>
            <person name="Young S."/>
            <person name="LaButti K."/>
            <person name="Pushparaj V."/>
            <person name="DeCaprio D."/>
            <person name="Crawford M."/>
            <person name="Koehrsen M."/>
            <person name="Engels R."/>
            <person name="Montgomery P."/>
            <person name="Pearson M."/>
            <person name="Howarth C."/>
            <person name="Larson L."/>
            <person name="Luoma S."/>
            <person name="White J."/>
            <person name="Kodira C."/>
            <person name="Zeng Q."/>
            <person name="O'Leary S."/>
            <person name="Yandava C."/>
            <person name="Alvarado L."/>
            <person name="Wirth D."/>
            <person name="Volkman S."/>
            <person name="Hartl D."/>
        </authorList>
    </citation>
    <scope>NUCLEOTIDE SEQUENCE [LARGE SCALE GENOMIC DNA]</scope>
</reference>
<dbReference type="EMBL" id="GG703285">
    <property type="protein sequence ID" value="KOB89788.1"/>
    <property type="molecule type" value="Genomic_DNA"/>
</dbReference>
<proteinExistence type="predicted"/>
<evidence type="ECO:0000256" key="1">
    <source>
        <dbReference type="SAM" id="MobiDB-lite"/>
    </source>
</evidence>
<feature type="compositionally biased region" description="Low complexity" evidence="1">
    <location>
        <begin position="40"/>
        <end position="55"/>
    </location>
</feature>
<name>A0A0L7MAG7_PLAF4</name>
<feature type="region of interest" description="Disordered" evidence="1">
    <location>
        <begin position="27"/>
        <end position="55"/>
    </location>
</feature>
<reference evidence="3" key="1">
    <citation type="submission" date="2006-09" db="EMBL/GenBank/DDBJ databases">
        <title>Annotation of Plasmodium falciparum Dd2.</title>
        <authorList>
            <consortium name="The Broad Institute Genome Sequencing Platform"/>
            <person name="Volkman S.K."/>
            <person name="Neafsey D.E."/>
            <person name="Dash A.P."/>
            <person name="Chitnis C.E."/>
            <person name="Hartl D.L."/>
            <person name="Young S.K."/>
            <person name="Zeng Q."/>
            <person name="Koehrsen M."/>
            <person name="Alvarado L."/>
            <person name="Berlin A."/>
            <person name="Borenstein D."/>
            <person name="Chapman S.B."/>
            <person name="Chen Z."/>
            <person name="Engels R."/>
            <person name="Freedman E."/>
            <person name="Gellesch M."/>
            <person name="Goldberg J."/>
            <person name="Griggs A."/>
            <person name="Gujja S."/>
            <person name="Heilman E.R."/>
            <person name="Heiman D.I."/>
            <person name="Howarth C."/>
            <person name="Jen D."/>
            <person name="Larson L."/>
            <person name="Mehta T."/>
            <person name="Neiman D."/>
            <person name="Park D."/>
            <person name="Pearson M."/>
            <person name="Roberts A."/>
            <person name="Saif S."/>
            <person name="Shea T."/>
            <person name="Shenoy N."/>
            <person name="Sisk P."/>
            <person name="Stolte C."/>
            <person name="Sykes S."/>
            <person name="Walk T."/>
            <person name="White J."/>
            <person name="Yandava C."/>
            <person name="Haas B."/>
            <person name="Henn M.R."/>
            <person name="Nusbaum C."/>
            <person name="Birren B."/>
        </authorList>
    </citation>
    <scope>NUCLEOTIDE SEQUENCE [LARGE SCALE GENOMIC DNA]</scope>
</reference>
<dbReference type="Proteomes" id="UP000054282">
    <property type="component" value="Unassembled WGS sequence"/>
</dbReference>
<protein>
    <submittedName>
        <fullName evidence="2">Uncharacterized protein</fullName>
    </submittedName>
</protein>
<sequence>KKVYTSILDNSYNECIRPYVEDKRRINKSSTDKTLKIHTNHNNITNNNSNNSPSE</sequence>
<dbReference type="KEGG" id="pfd:PFDG_05342"/>
<feature type="non-terminal residue" evidence="2">
    <location>
        <position position="1"/>
    </location>
</feature>
<gene>
    <name evidence="2" type="ORF">PFDG_05342</name>
</gene>
<accession>A0A0L7MAG7</accession>
<evidence type="ECO:0000313" key="3">
    <source>
        <dbReference type="Proteomes" id="UP000054282"/>
    </source>
</evidence>
<organism evidence="2 3">
    <name type="scientific">Plasmodium falciparum (isolate Dd2)</name>
    <dbReference type="NCBI Taxonomy" id="57267"/>
    <lineage>
        <taxon>Eukaryota</taxon>
        <taxon>Sar</taxon>
        <taxon>Alveolata</taxon>
        <taxon>Apicomplexa</taxon>
        <taxon>Aconoidasida</taxon>
        <taxon>Haemosporida</taxon>
        <taxon>Plasmodiidae</taxon>
        <taxon>Plasmodium</taxon>
        <taxon>Plasmodium (Laverania)</taxon>
    </lineage>
</organism>
<dbReference type="AlphaFoldDB" id="A0A0L7MAG7"/>
<evidence type="ECO:0000313" key="2">
    <source>
        <dbReference type="EMBL" id="KOB89788.1"/>
    </source>
</evidence>